<dbReference type="STRING" id="145388.A0A0D2M6L4"/>
<dbReference type="GeneID" id="25728319"/>
<feature type="domain" description="Exoribonuclease phosphorolytic" evidence="9">
    <location>
        <begin position="293"/>
        <end position="450"/>
    </location>
</feature>
<sequence>MGETVLYTTVCCENTPKGDGSFVPLQVNYQERFSAAGRTSGSYLKREGRPKDDDVLVARLVDRPLRPMFDKGWSNDTQVLQWVLSYDGVNQPEPLAITAAAAALMVSDIPLKKAVAGVRVALLGEGLWVVNPTAVQMAASRLDLVMAGTKDAVLMIEGFCDFLSEEQMIEAVGVGERAISKMCAEMEEWAAKVGKPKRTDRVLLPAGLEERVIALTRDAVEAAYRAPTAKDVRTAAVEAARLAMVAAIEASGDFPGVTDVQLQMAFKAAESSVMRGLVLREGTRADGRGVTDVRPITSRAALLPRTHGSALFTRGETQALCVATLGTAADAQRIDGIRSAASDSLAGDSDSESSGPGAAAGRAKDAFETFYLQYFFPPSSVGETGRVGPAGRRELGHGELAQRALEAVIPSKDDFPYTVRVESTITESNGSSSMASVCGGCLAMLDAGVPLKEPVAGIAMGLILEPDGSFK</sequence>
<evidence type="ECO:0000256" key="6">
    <source>
        <dbReference type="ARBA" id="ARBA00022695"/>
    </source>
</evidence>
<evidence type="ECO:0000256" key="4">
    <source>
        <dbReference type="ARBA" id="ARBA00022679"/>
    </source>
</evidence>
<dbReference type="GO" id="GO:0000175">
    <property type="term" value="F:3'-5'-RNA exonuclease activity"/>
    <property type="evidence" value="ECO:0007669"/>
    <property type="project" value="TreeGrafter"/>
</dbReference>
<dbReference type="Proteomes" id="UP000054498">
    <property type="component" value="Unassembled WGS sequence"/>
</dbReference>
<feature type="region of interest" description="Disordered" evidence="8">
    <location>
        <begin position="341"/>
        <end position="360"/>
    </location>
</feature>
<dbReference type="EMBL" id="KK102806">
    <property type="protein sequence ID" value="KIY96871.1"/>
    <property type="molecule type" value="Genomic_DNA"/>
</dbReference>
<dbReference type="GO" id="GO:0000958">
    <property type="term" value="P:mitochondrial mRNA catabolic process"/>
    <property type="evidence" value="ECO:0007669"/>
    <property type="project" value="TreeGrafter"/>
</dbReference>
<evidence type="ECO:0000256" key="5">
    <source>
        <dbReference type="ARBA" id="ARBA00022694"/>
    </source>
</evidence>
<accession>A0A0D2M6L4</accession>
<dbReference type="KEGG" id="mng:MNEG_11091"/>
<evidence type="ECO:0000313" key="13">
    <source>
        <dbReference type="Proteomes" id="UP000054498"/>
    </source>
</evidence>
<dbReference type="InterPro" id="IPR036345">
    <property type="entry name" value="ExoRNase_PH_dom2_sf"/>
</dbReference>
<evidence type="ECO:0000256" key="8">
    <source>
        <dbReference type="SAM" id="MobiDB-lite"/>
    </source>
</evidence>
<dbReference type="GO" id="GO:0005739">
    <property type="term" value="C:mitochondrion"/>
    <property type="evidence" value="ECO:0007669"/>
    <property type="project" value="TreeGrafter"/>
</dbReference>
<dbReference type="AlphaFoldDB" id="A0A0D2M6L4"/>
<dbReference type="SUPFAM" id="SSF55666">
    <property type="entry name" value="Ribonuclease PH domain 2-like"/>
    <property type="match status" value="1"/>
</dbReference>
<dbReference type="GO" id="GO:0004654">
    <property type="term" value="F:polyribonucleotide nucleotidyltransferase activity"/>
    <property type="evidence" value="ECO:0007669"/>
    <property type="project" value="UniProtKB-EC"/>
</dbReference>
<evidence type="ECO:0000259" key="10">
    <source>
        <dbReference type="Pfam" id="PF03725"/>
    </source>
</evidence>
<organism evidence="12 13">
    <name type="scientific">Monoraphidium neglectum</name>
    <dbReference type="NCBI Taxonomy" id="145388"/>
    <lineage>
        <taxon>Eukaryota</taxon>
        <taxon>Viridiplantae</taxon>
        <taxon>Chlorophyta</taxon>
        <taxon>core chlorophytes</taxon>
        <taxon>Chlorophyceae</taxon>
        <taxon>CS clade</taxon>
        <taxon>Sphaeropleales</taxon>
        <taxon>Selenastraceae</taxon>
        <taxon>Monoraphidium</taxon>
    </lineage>
</organism>
<proteinExistence type="inferred from homology"/>
<dbReference type="EC" id="2.7.7.8" evidence="2"/>
<feature type="domain" description="Polyribonucleotide nucleotidyltransferase RNA-binding" evidence="11">
    <location>
        <begin position="208"/>
        <end position="288"/>
    </location>
</feature>
<reference evidence="12 13" key="1">
    <citation type="journal article" date="2013" name="BMC Genomics">
        <title>Reconstruction of the lipid metabolism for the microalga Monoraphidium neglectum from its genome sequence reveals characteristics suitable for biofuel production.</title>
        <authorList>
            <person name="Bogen C."/>
            <person name="Al-Dilaimi A."/>
            <person name="Albersmeier A."/>
            <person name="Wichmann J."/>
            <person name="Grundmann M."/>
            <person name="Rupp O."/>
            <person name="Lauersen K.J."/>
            <person name="Blifernez-Klassen O."/>
            <person name="Kalinowski J."/>
            <person name="Goesmann A."/>
            <person name="Mussgnug J.H."/>
            <person name="Kruse O."/>
        </authorList>
    </citation>
    <scope>NUCLEOTIDE SEQUENCE [LARGE SCALE GENOMIC DNA]</scope>
    <source>
        <strain evidence="12 13">SAG 48.87</strain>
    </source>
</reference>
<dbReference type="PANTHER" id="PTHR11252">
    <property type="entry name" value="POLYRIBONUCLEOTIDE NUCLEOTIDYLTRANSFERASE"/>
    <property type="match status" value="1"/>
</dbReference>
<dbReference type="Pfam" id="PF03726">
    <property type="entry name" value="PNPase"/>
    <property type="match status" value="1"/>
</dbReference>
<evidence type="ECO:0000256" key="7">
    <source>
        <dbReference type="ARBA" id="ARBA00022884"/>
    </source>
</evidence>
<evidence type="ECO:0000259" key="11">
    <source>
        <dbReference type="Pfam" id="PF03726"/>
    </source>
</evidence>
<dbReference type="InterPro" id="IPR015847">
    <property type="entry name" value="ExoRNase_PH_dom2"/>
</dbReference>
<keyword evidence="4 12" id="KW-0808">Transferase</keyword>
<dbReference type="InterPro" id="IPR001247">
    <property type="entry name" value="ExoRNase_PH_dom1"/>
</dbReference>
<dbReference type="FunFam" id="3.30.230.70:FF:000001">
    <property type="entry name" value="Polyribonucleotide nucleotidyltransferase"/>
    <property type="match status" value="1"/>
</dbReference>
<feature type="compositionally biased region" description="Low complexity" evidence="8">
    <location>
        <begin position="341"/>
        <end position="354"/>
    </location>
</feature>
<keyword evidence="13" id="KW-1185">Reference proteome</keyword>
<dbReference type="InterPro" id="IPR036456">
    <property type="entry name" value="PNPase_PH_RNA-bd_sf"/>
</dbReference>
<dbReference type="GO" id="GO:0003723">
    <property type="term" value="F:RNA binding"/>
    <property type="evidence" value="ECO:0007669"/>
    <property type="project" value="UniProtKB-KW"/>
</dbReference>
<feature type="domain" description="Exoribonuclease phosphorolytic" evidence="10">
    <location>
        <begin position="115"/>
        <end position="177"/>
    </location>
</feature>
<evidence type="ECO:0000256" key="3">
    <source>
        <dbReference type="ARBA" id="ARBA00022552"/>
    </source>
</evidence>
<dbReference type="GO" id="GO:0000965">
    <property type="term" value="P:mitochondrial RNA 3'-end processing"/>
    <property type="evidence" value="ECO:0007669"/>
    <property type="project" value="TreeGrafter"/>
</dbReference>
<dbReference type="Pfam" id="PF01138">
    <property type="entry name" value="RNase_PH"/>
    <property type="match status" value="2"/>
</dbReference>
<dbReference type="GO" id="GO:0006364">
    <property type="term" value="P:rRNA processing"/>
    <property type="evidence" value="ECO:0007669"/>
    <property type="project" value="UniProtKB-KW"/>
</dbReference>
<dbReference type="InterPro" id="IPR020568">
    <property type="entry name" value="Ribosomal_Su5_D2-typ_SF"/>
</dbReference>
<protein>
    <recommendedName>
        <fullName evidence="2">polyribonucleotide nucleotidyltransferase</fullName>
        <ecNumber evidence="2">2.7.7.8</ecNumber>
    </recommendedName>
</protein>
<dbReference type="GO" id="GO:0009570">
    <property type="term" value="C:chloroplast stroma"/>
    <property type="evidence" value="ECO:0007669"/>
    <property type="project" value="TreeGrafter"/>
</dbReference>
<comment type="similarity">
    <text evidence="1">Belongs to the polyribonucleotide nucleotidyltransferase family.</text>
</comment>
<evidence type="ECO:0000313" key="12">
    <source>
        <dbReference type="EMBL" id="KIY96871.1"/>
    </source>
</evidence>
<feature type="domain" description="Exoribonuclease phosphorolytic" evidence="9">
    <location>
        <begin position="1"/>
        <end position="110"/>
    </location>
</feature>
<gene>
    <name evidence="12" type="ORF">MNEG_11091</name>
</gene>
<dbReference type="GO" id="GO:0008033">
    <property type="term" value="P:tRNA processing"/>
    <property type="evidence" value="ECO:0007669"/>
    <property type="project" value="UniProtKB-KW"/>
</dbReference>
<dbReference type="SUPFAM" id="SSF54211">
    <property type="entry name" value="Ribosomal protein S5 domain 2-like"/>
    <property type="match status" value="2"/>
</dbReference>
<dbReference type="InterPro" id="IPR027408">
    <property type="entry name" value="PNPase/RNase_PH_dom_sf"/>
</dbReference>
<dbReference type="Gene3D" id="3.30.230.70">
    <property type="entry name" value="GHMP Kinase, N-terminal domain"/>
    <property type="match status" value="2"/>
</dbReference>
<dbReference type="InterPro" id="IPR015848">
    <property type="entry name" value="PNPase_PH_RNA-bd_bac/org-type"/>
</dbReference>
<keyword evidence="3" id="KW-0698">rRNA processing</keyword>
<dbReference type="GO" id="GO:0005829">
    <property type="term" value="C:cytosol"/>
    <property type="evidence" value="ECO:0007669"/>
    <property type="project" value="TreeGrafter"/>
</dbReference>
<dbReference type="PANTHER" id="PTHR11252:SF0">
    <property type="entry name" value="POLYRIBONUCLEOTIDE NUCLEOTIDYLTRANSFERASE 1, MITOCHONDRIAL"/>
    <property type="match status" value="1"/>
</dbReference>
<evidence type="ECO:0000256" key="1">
    <source>
        <dbReference type="ARBA" id="ARBA00007404"/>
    </source>
</evidence>
<evidence type="ECO:0000259" key="9">
    <source>
        <dbReference type="Pfam" id="PF01138"/>
    </source>
</evidence>
<dbReference type="OrthoDB" id="437922at2759"/>
<dbReference type="RefSeq" id="XP_013895891.1">
    <property type="nucleotide sequence ID" value="XM_014040437.1"/>
</dbReference>
<keyword evidence="5" id="KW-0819">tRNA processing</keyword>
<dbReference type="InterPro" id="IPR012162">
    <property type="entry name" value="PNPase"/>
</dbReference>
<feature type="non-terminal residue" evidence="12">
    <location>
        <position position="471"/>
    </location>
</feature>
<dbReference type="SUPFAM" id="SSF46915">
    <property type="entry name" value="Polynucleotide phosphorylase/guanosine pentaphosphate synthase (PNPase/GPSI), domain 3"/>
    <property type="match status" value="1"/>
</dbReference>
<name>A0A0D2M6L4_9CHLO</name>
<dbReference type="Pfam" id="PF03725">
    <property type="entry name" value="RNase_PH_C"/>
    <property type="match status" value="1"/>
</dbReference>
<evidence type="ECO:0000256" key="2">
    <source>
        <dbReference type="ARBA" id="ARBA00012416"/>
    </source>
</evidence>
<keyword evidence="7" id="KW-0694">RNA-binding</keyword>
<keyword evidence="6 12" id="KW-0548">Nucleotidyltransferase</keyword>